<reference evidence="1 2" key="1">
    <citation type="journal article" date="2013" name="Genome Announc.">
        <title>Draft Genome Sequence of the Brazilian Toxic Bloom-Forming Cyanobacterium Microcystis aeruginosa Strain SPC777.</title>
        <authorList>
            <person name="Fiore M.F."/>
            <person name="Alvarenga D.O."/>
            <person name="Varani A.M."/>
            <person name="Hoff-Risseti C."/>
            <person name="Crespim E."/>
            <person name="Ramos R.T."/>
            <person name="Silva A."/>
            <person name="Schaker P.D."/>
            <person name="Heck K."/>
            <person name="Rigonato J."/>
            <person name="Schneider M.P."/>
        </authorList>
    </citation>
    <scope>NUCLEOTIDE SEQUENCE [LARGE SCALE GENOMIC DNA]</scope>
    <source>
        <strain evidence="2">SPC 777</strain>
    </source>
</reference>
<gene>
    <name evidence="1" type="ORF">MAESPC_03426</name>
</gene>
<comment type="caution">
    <text evidence="1">The sequence shown here is derived from an EMBL/GenBank/DDBJ whole genome shotgun (WGS) entry which is preliminary data.</text>
</comment>
<dbReference type="Proteomes" id="UP000014617">
    <property type="component" value="Unassembled WGS sequence"/>
</dbReference>
<evidence type="ECO:0000313" key="1">
    <source>
        <dbReference type="EMBL" id="EPF19981.1"/>
    </source>
</evidence>
<dbReference type="AlphaFoldDB" id="S3J5P1"/>
<proteinExistence type="predicted"/>
<dbReference type="EMBL" id="ASZQ01000239">
    <property type="protein sequence ID" value="EPF19981.1"/>
    <property type="molecule type" value="Genomic_DNA"/>
</dbReference>
<evidence type="ECO:0000313" key="2">
    <source>
        <dbReference type="Proteomes" id="UP000014617"/>
    </source>
</evidence>
<name>S3J5P1_MICAE</name>
<sequence length="36" mass="4259">MMEEVVIFFEVGCRLSHNQKKVGDKPTRKITQKPQR</sequence>
<accession>S3J5P1</accession>
<protein>
    <submittedName>
        <fullName evidence="1">Uncharacterized protein</fullName>
    </submittedName>
</protein>
<organism evidence="1 2">
    <name type="scientific">Microcystis aeruginosa SPC777</name>
    <dbReference type="NCBI Taxonomy" id="482300"/>
    <lineage>
        <taxon>Bacteria</taxon>
        <taxon>Bacillati</taxon>
        <taxon>Cyanobacteriota</taxon>
        <taxon>Cyanophyceae</taxon>
        <taxon>Oscillatoriophycideae</taxon>
        <taxon>Chroococcales</taxon>
        <taxon>Microcystaceae</taxon>
        <taxon>Microcystis</taxon>
    </lineage>
</organism>